<feature type="compositionally biased region" description="Polar residues" evidence="1">
    <location>
        <begin position="383"/>
        <end position="392"/>
    </location>
</feature>
<gene>
    <name evidence="2" type="ORF">K491DRAFT_758416</name>
</gene>
<accession>A0A6A6T5A6</accession>
<protein>
    <submittedName>
        <fullName evidence="2">Uncharacterized protein</fullName>
    </submittedName>
</protein>
<dbReference type="OrthoDB" id="5360255at2759"/>
<dbReference type="InterPro" id="IPR004354">
    <property type="entry name" value="Meiotic_Rec114"/>
</dbReference>
<keyword evidence="3" id="KW-1185">Reference proteome</keyword>
<feature type="region of interest" description="Disordered" evidence="1">
    <location>
        <begin position="178"/>
        <end position="392"/>
    </location>
</feature>
<evidence type="ECO:0000313" key="2">
    <source>
        <dbReference type="EMBL" id="KAF2655239.1"/>
    </source>
</evidence>
<feature type="compositionally biased region" description="Low complexity" evidence="1">
    <location>
        <begin position="264"/>
        <end position="274"/>
    </location>
</feature>
<dbReference type="GO" id="GO:0007131">
    <property type="term" value="P:reciprocal meiotic recombination"/>
    <property type="evidence" value="ECO:0007669"/>
    <property type="project" value="InterPro"/>
</dbReference>
<feature type="compositionally biased region" description="Polar residues" evidence="1">
    <location>
        <begin position="186"/>
        <end position="195"/>
    </location>
</feature>
<name>A0A6A6T5A6_9PLEO</name>
<evidence type="ECO:0000256" key="1">
    <source>
        <dbReference type="SAM" id="MobiDB-lite"/>
    </source>
</evidence>
<reference evidence="2" key="1">
    <citation type="journal article" date="2020" name="Stud. Mycol.">
        <title>101 Dothideomycetes genomes: a test case for predicting lifestyles and emergence of pathogens.</title>
        <authorList>
            <person name="Haridas S."/>
            <person name="Albert R."/>
            <person name="Binder M."/>
            <person name="Bloem J."/>
            <person name="Labutti K."/>
            <person name="Salamov A."/>
            <person name="Andreopoulos B."/>
            <person name="Baker S."/>
            <person name="Barry K."/>
            <person name="Bills G."/>
            <person name="Bluhm B."/>
            <person name="Cannon C."/>
            <person name="Castanera R."/>
            <person name="Culley D."/>
            <person name="Daum C."/>
            <person name="Ezra D."/>
            <person name="Gonzalez J."/>
            <person name="Henrissat B."/>
            <person name="Kuo A."/>
            <person name="Liang C."/>
            <person name="Lipzen A."/>
            <person name="Lutzoni F."/>
            <person name="Magnuson J."/>
            <person name="Mondo S."/>
            <person name="Nolan M."/>
            <person name="Ohm R."/>
            <person name="Pangilinan J."/>
            <person name="Park H.-J."/>
            <person name="Ramirez L."/>
            <person name="Alfaro M."/>
            <person name="Sun H."/>
            <person name="Tritt A."/>
            <person name="Yoshinaga Y."/>
            <person name="Zwiers L.-H."/>
            <person name="Turgeon B."/>
            <person name="Goodwin S."/>
            <person name="Spatafora J."/>
            <person name="Crous P."/>
            <person name="Grigoriev I."/>
        </authorList>
    </citation>
    <scope>NUCLEOTIDE SEQUENCE</scope>
    <source>
        <strain evidence="2">CBS 122681</strain>
    </source>
</reference>
<proteinExistence type="predicted"/>
<dbReference type="Pfam" id="PF03525">
    <property type="entry name" value="Meiotic_rec114"/>
    <property type="match status" value="1"/>
</dbReference>
<dbReference type="Proteomes" id="UP000799324">
    <property type="component" value="Unassembled WGS sequence"/>
</dbReference>
<feature type="region of interest" description="Disordered" evidence="1">
    <location>
        <begin position="66"/>
        <end position="87"/>
    </location>
</feature>
<sequence length="462" mass="50280">MRHLRVEIKNEQLPISALFKSPLLAIRYNLPDRKLRRIQLKFTSSQDFDLAYQHLDRLGLRMSQIEAKQGQSNPAPAGPLRGTPGATCSASQIAELSNRPYSAVPTSYSQIKTSSTPRVSSPLAHQPFTSASDVRQEEANFQRPASAYSGLVNRERNPLASLTASVSDLPNSLVPPEYFPRPGSAVSATSTTRPSTAMERSAHSDLPSIEESTSPPAYTPGPAQFFSLPRTNDLLLPPRRELPFARSSPPKSAGSDTARPFSRTSTGSGPPSSGNRASRLPSRGPSGQVFEPPPLPQPTFLEHNETPGRPVSRRRSDVYSLPAGPDKELRENATRAAPYSAGHDTAPGGSQKNMRPLSALSSSSLNMQPQNSSPLAAHRNRLPTPTTSEVSYQGHQDRVISELLHQARGNDTENLAAYAAHNSEDRMTILNDFMMNQLDDSNFCTLVEDVSVCWIRIGLGLE</sequence>
<dbReference type="AlphaFoldDB" id="A0A6A6T5A6"/>
<feature type="compositionally biased region" description="Polar residues" evidence="1">
    <location>
        <begin position="348"/>
        <end position="374"/>
    </location>
</feature>
<evidence type="ECO:0000313" key="3">
    <source>
        <dbReference type="Proteomes" id="UP000799324"/>
    </source>
</evidence>
<organism evidence="2 3">
    <name type="scientific">Lophiostoma macrostomum CBS 122681</name>
    <dbReference type="NCBI Taxonomy" id="1314788"/>
    <lineage>
        <taxon>Eukaryota</taxon>
        <taxon>Fungi</taxon>
        <taxon>Dikarya</taxon>
        <taxon>Ascomycota</taxon>
        <taxon>Pezizomycotina</taxon>
        <taxon>Dothideomycetes</taxon>
        <taxon>Pleosporomycetidae</taxon>
        <taxon>Pleosporales</taxon>
        <taxon>Lophiostomataceae</taxon>
        <taxon>Lophiostoma</taxon>
    </lineage>
</organism>
<dbReference type="EMBL" id="MU004352">
    <property type="protein sequence ID" value="KAF2655239.1"/>
    <property type="molecule type" value="Genomic_DNA"/>
</dbReference>